<proteinExistence type="predicted"/>
<comment type="caution">
    <text evidence="2">The sequence shown here is derived from an EMBL/GenBank/DDBJ whole genome shotgun (WGS) entry which is preliminary data.</text>
</comment>
<organism evidence="2 3">
    <name type="scientific">Thalassococcus arenae</name>
    <dbReference type="NCBI Taxonomy" id="2851652"/>
    <lineage>
        <taxon>Bacteria</taxon>
        <taxon>Pseudomonadati</taxon>
        <taxon>Pseudomonadota</taxon>
        <taxon>Alphaproteobacteria</taxon>
        <taxon>Rhodobacterales</taxon>
        <taxon>Roseobacteraceae</taxon>
        <taxon>Thalassococcus</taxon>
    </lineage>
</organism>
<dbReference type="RefSeq" id="WP_217777158.1">
    <property type="nucleotide sequence ID" value="NZ_JAHRWL010000001.1"/>
</dbReference>
<evidence type="ECO:0000313" key="2">
    <source>
        <dbReference type="EMBL" id="MBV2359340.1"/>
    </source>
</evidence>
<keyword evidence="3" id="KW-1185">Reference proteome</keyword>
<reference evidence="2" key="1">
    <citation type="submission" date="2021-06" db="EMBL/GenBank/DDBJ databases">
        <title>Thalassococcus sp. CAU 1522 isolated from sea sand, Republic of Korea.</title>
        <authorList>
            <person name="Kim W."/>
        </authorList>
    </citation>
    <scope>NUCLEOTIDE SEQUENCE</scope>
    <source>
        <strain evidence="2">CAU 1522</strain>
    </source>
</reference>
<gene>
    <name evidence="2" type="ORF">KUH32_06120</name>
</gene>
<evidence type="ECO:0000313" key="3">
    <source>
        <dbReference type="Proteomes" id="UP001166293"/>
    </source>
</evidence>
<evidence type="ECO:0008006" key="4">
    <source>
        <dbReference type="Google" id="ProtNLM"/>
    </source>
</evidence>
<dbReference type="Proteomes" id="UP001166293">
    <property type="component" value="Unassembled WGS sequence"/>
</dbReference>
<protein>
    <recommendedName>
        <fullName evidence="4">Flagellar FliJ protein</fullName>
    </recommendedName>
</protein>
<evidence type="ECO:0000256" key="1">
    <source>
        <dbReference type="SAM" id="MobiDB-lite"/>
    </source>
</evidence>
<feature type="region of interest" description="Disordered" evidence="1">
    <location>
        <begin position="101"/>
        <end position="121"/>
    </location>
</feature>
<name>A0ABS6N749_9RHOB</name>
<dbReference type="EMBL" id="JAHRWL010000001">
    <property type="protein sequence ID" value="MBV2359340.1"/>
    <property type="molecule type" value="Genomic_DNA"/>
</dbReference>
<accession>A0ABS6N749</accession>
<sequence>MSHENETLTHLSNLLLDQALARHRRNLAQERQSRIEVEGIDALRREALSREGDFGLRERLGADLLWHGWLLTRRATLLREQAQYRVRQEQSLIEARLAFGKAQATQDIEDDTRRRQKQDRSARLDQALSDLTVLSAWNAAFD</sequence>